<dbReference type="Proteomes" id="UP001202922">
    <property type="component" value="Unassembled WGS sequence"/>
</dbReference>
<keyword evidence="1" id="KW-0472">Membrane</keyword>
<organism evidence="2 3">
    <name type="scientific">Sinomonas terrae</name>
    <dbReference type="NCBI Taxonomy" id="2908838"/>
    <lineage>
        <taxon>Bacteria</taxon>
        <taxon>Bacillati</taxon>
        <taxon>Actinomycetota</taxon>
        <taxon>Actinomycetes</taxon>
        <taxon>Micrococcales</taxon>
        <taxon>Micrococcaceae</taxon>
        <taxon>Sinomonas</taxon>
    </lineage>
</organism>
<name>A0ABS9U618_9MICC</name>
<sequence>MRAAYGRGSALILGPAAVGLGLAAHVVSGGAAPPFSVLVALAAVASLLATAAVRAGLPPWALGVGSGLLQQALHLLFTALAGPDGPLFPSAGHAHHGSPVSVPSLGAGGASLSMDPHLLVVTHLTAALLTALLAIAATRRTRVRGRMRNSGPQ</sequence>
<proteinExistence type="predicted"/>
<evidence type="ECO:0000256" key="1">
    <source>
        <dbReference type="SAM" id="Phobius"/>
    </source>
</evidence>
<dbReference type="EMBL" id="JAKZBV010000001">
    <property type="protein sequence ID" value="MCH6471947.1"/>
    <property type="molecule type" value="Genomic_DNA"/>
</dbReference>
<accession>A0ABS9U618</accession>
<evidence type="ECO:0008006" key="4">
    <source>
        <dbReference type="Google" id="ProtNLM"/>
    </source>
</evidence>
<feature type="transmembrane region" description="Helical" evidence="1">
    <location>
        <begin position="60"/>
        <end position="81"/>
    </location>
</feature>
<feature type="transmembrane region" description="Helical" evidence="1">
    <location>
        <begin position="33"/>
        <end position="53"/>
    </location>
</feature>
<feature type="transmembrane region" description="Helical" evidence="1">
    <location>
        <begin position="118"/>
        <end position="138"/>
    </location>
</feature>
<comment type="caution">
    <text evidence="2">The sequence shown here is derived from an EMBL/GenBank/DDBJ whole genome shotgun (WGS) entry which is preliminary data.</text>
</comment>
<reference evidence="2 3" key="1">
    <citation type="submission" date="2022-03" db="EMBL/GenBank/DDBJ databases">
        <title>Sinomonas sp. isolated from a soil.</title>
        <authorList>
            <person name="Han J."/>
            <person name="Kim D.-U."/>
        </authorList>
    </citation>
    <scope>NUCLEOTIDE SEQUENCE [LARGE SCALE GENOMIC DNA]</scope>
    <source>
        <strain evidence="2 3">5-5</strain>
    </source>
</reference>
<keyword evidence="1" id="KW-1133">Transmembrane helix</keyword>
<gene>
    <name evidence="2" type="ORF">L0M17_18580</name>
</gene>
<dbReference type="RefSeq" id="WP_241055868.1">
    <property type="nucleotide sequence ID" value="NZ_JAKZBV010000001.1"/>
</dbReference>
<protein>
    <recommendedName>
        <fullName evidence="4">Integral membrane protein</fullName>
    </recommendedName>
</protein>
<keyword evidence="1" id="KW-0812">Transmembrane</keyword>
<keyword evidence="3" id="KW-1185">Reference proteome</keyword>
<evidence type="ECO:0000313" key="3">
    <source>
        <dbReference type="Proteomes" id="UP001202922"/>
    </source>
</evidence>
<evidence type="ECO:0000313" key="2">
    <source>
        <dbReference type="EMBL" id="MCH6471947.1"/>
    </source>
</evidence>